<dbReference type="InterPro" id="IPR037448">
    <property type="entry name" value="Zig-8"/>
</dbReference>
<dbReference type="PANTHER" id="PTHR23279:SF36">
    <property type="entry name" value="DEFECTIVE PROBOSCIS EXTENSION RESPONSE 9, ISOFORM A"/>
    <property type="match status" value="1"/>
</dbReference>
<dbReference type="SMART" id="SM00409">
    <property type="entry name" value="IG"/>
    <property type="match status" value="2"/>
</dbReference>
<feature type="domain" description="Ig-like" evidence="1">
    <location>
        <begin position="67"/>
        <end position="180"/>
    </location>
</feature>
<organism evidence="2 3">
    <name type="scientific">Brenthis ino</name>
    <name type="common">lesser marbled fritillary</name>
    <dbReference type="NCBI Taxonomy" id="405034"/>
    <lineage>
        <taxon>Eukaryota</taxon>
        <taxon>Metazoa</taxon>
        <taxon>Ecdysozoa</taxon>
        <taxon>Arthropoda</taxon>
        <taxon>Hexapoda</taxon>
        <taxon>Insecta</taxon>
        <taxon>Pterygota</taxon>
        <taxon>Neoptera</taxon>
        <taxon>Endopterygota</taxon>
        <taxon>Lepidoptera</taxon>
        <taxon>Glossata</taxon>
        <taxon>Ditrysia</taxon>
        <taxon>Papilionoidea</taxon>
        <taxon>Nymphalidae</taxon>
        <taxon>Heliconiinae</taxon>
        <taxon>Argynnini</taxon>
        <taxon>Brenthis</taxon>
    </lineage>
</organism>
<dbReference type="Proteomes" id="UP000838878">
    <property type="component" value="Chromosome 12"/>
</dbReference>
<dbReference type="OrthoDB" id="190835at2759"/>
<keyword evidence="3" id="KW-1185">Reference proteome</keyword>
<name>A0A8J9UEW3_9NEOP</name>
<evidence type="ECO:0000313" key="3">
    <source>
        <dbReference type="Proteomes" id="UP000838878"/>
    </source>
</evidence>
<protein>
    <recommendedName>
        <fullName evidence="1">Ig-like domain-containing protein</fullName>
    </recommendedName>
</protein>
<dbReference type="InterPro" id="IPR036179">
    <property type="entry name" value="Ig-like_dom_sf"/>
</dbReference>
<evidence type="ECO:0000259" key="1">
    <source>
        <dbReference type="PROSITE" id="PS50835"/>
    </source>
</evidence>
<sequence length="359" mass="38188">MNLQVSEKVCGPCIEGKATRTPFKLTPRPRSRRVAELLHTDIAGPTKNCGLNGPRGGERGVAVVSGPAFSARQQAVVLARVGESAALRCNVVRLADRVVSWVRSSDLQILTHAGYVFTADARVSCAEAPAAGAPGAVLTSRDEGWQRAGSVHTLRIDHLRESDSGRYECQINTEPKLSLFFNLTVVAESQLPTVSVRAVVEEGADGEGGAGGVVWGAVGGAAQLACEARYEPTPTPDVLGALPPLSIQWLHEGDSLDPQSARGGISLDTERWAARTVSRLTLAALGASDAGRYVCVAGERRAALRLRLHGIDDRDYEVLEGEIETMQRDQAVARVSAAVRRSLAPLCAWLALLLGLYLT</sequence>
<accession>A0A8J9UEW3</accession>
<dbReference type="CDD" id="cd00096">
    <property type="entry name" value="Ig"/>
    <property type="match status" value="1"/>
</dbReference>
<feature type="non-terminal residue" evidence="2">
    <location>
        <position position="359"/>
    </location>
</feature>
<dbReference type="PANTHER" id="PTHR23279">
    <property type="entry name" value="DEFECTIVE PROBOSCIS EXTENSION RESPONSE DPR -RELATED"/>
    <property type="match status" value="1"/>
</dbReference>
<dbReference type="GO" id="GO:0032589">
    <property type="term" value="C:neuron projection membrane"/>
    <property type="evidence" value="ECO:0007669"/>
    <property type="project" value="TreeGrafter"/>
</dbReference>
<dbReference type="AlphaFoldDB" id="A0A8J9UEW3"/>
<dbReference type="InterPro" id="IPR003598">
    <property type="entry name" value="Ig_sub2"/>
</dbReference>
<dbReference type="SUPFAM" id="SSF48726">
    <property type="entry name" value="Immunoglobulin"/>
    <property type="match status" value="2"/>
</dbReference>
<dbReference type="SMART" id="SM00408">
    <property type="entry name" value="IGc2"/>
    <property type="match status" value="2"/>
</dbReference>
<dbReference type="EMBL" id="OV170232">
    <property type="protein sequence ID" value="CAH0718054.1"/>
    <property type="molecule type" value="Genomic_DNA"/>
</dbReference>
<dbReference type="PROSITE" id="PS50835">
    <property type="entry name" value="IG_LIKE"/>
    <property type="match status" value="2"/>
</dbReference>
<gene>
    <name evidence="2" type="ORF">BINO364_LOCUS4595</name>
</gene>
<dbReference type="InterPro" id="IPR003599">
    <property type="entry name" value="Ig_sub"/>
</dbReference>
<evidence type="ECO:0000313" key="2">
    <source>
        <dbReference type="EMBL" id="CAH0718054.1"/>
    </source>
</evidence>
<reference evidence="2" key="1">
    <citation type="submission" date="2021-12" db="EMBL/GenBank/DDBJ databases">
        <authorList>
            <person name="Martin H S."/>
        </authorList>
    </citation>
    <scope>NUCLEOTIDE SEQUENCE</scope>
</reference>
<dbReference type="InterPro" id="IPR007110">
    <property type="entry name" value="Ig-like_dom"/>
</dbReference>
<dbReference type="GO" id="GO:0050808">
    <property type="term" value="P:synapse organization"/>
    <property type="evidence" value="ECO:0007669"/>
    <property type="project" value="TreeGrafter"/>
</dbReference>
<dbReference type="InterPro" id="IPR013783">
    <property type="entry name" value="Ig-like_fold"/>
</dbReference>
<feature type="domain" description="Ig-like" evidence="1">
    <location>
        <begin position="192"/>
        <end position="305"/>
    </location>
</feature>
<proteinExistence type="predicted"/>
<dbReference type="Gene3D" id="2.60.40.10">
    <property type="entry name" value="Immunoglobulins"/>
    <property type="match status" value="2"/>
</dbReference>